<evidence type="ECO:0000313" key="5">
    <source>
        <dbReference type="Proteomes" id="UP000006671"/>
    </source>
</evidence>
<feature type="region of interest" description="Disordered" evidence="2">
    <location>
        <begin position="1509"/>
        <end position="1596"/>
    </location>
</feature>
<dbReference type="GeneID" id="8859139"/>
<dbReference type="RefSeq" id="XP_002678697.1">
    <property type="nucleotide sequence ID" value="XM_002678651.1"/>
</dbReference>
<feature type="compositionally biased region" description="Basic and acidic residues" evidence="2">
    <location>
        <begin position="487"/>
        <end position="500"/>
    </location>
</feature>
<reference evidence="4 5" key="1">
    <citation type="journal article" date="2010" name="Cell">
        <title>The genome of Naegleria gruberi illuminates early eukaryotic versatility.</title>
        <authorList>
            <person name="Fritz-Laylin L.K."/>
            <person name="Prochnik S.E."/>
            <person name="Ginger M.L."/>
            <person name="Dacks J.B."/>
            <person name="Carpenter M.L."/>
            <person name="Field M.C."/>
            <person name="Kuo A."/>
            <person name="Paredez A."/>
            <person name="Chapman J."/>
            <person name="Pham J."/>
            <person name="Shu S."/>
            <person name="Neupane R."/>
            <person name="Cipriano M."/>
            <person name="Mancuso J."/>
            <person name="Tu H."/>
            <person name="Salamov A."/>
            <person name="Lindquist E."/>
            <person name="Shapiro H."/>
            <person name="Lucas S."/>
            <person name="Grigoriev I.V."/>
            <person name="Cande W.Z."/>
            <person name="Fulton C."/>
            <person name="Rokhsar D.S."/>
            <person name="Dawson S.C."/>
        </authorList>
    </citation>
    <scope>NUCLEOTIDE SEQUENCE [LARGE SCALE GENOMIC DNA]</scope>
    <source>
        <strain evidence="4 5">NEG-M</strain>
    </source>
</reference>
<feature type="compositionally biased region" description="Low complexity" evidence="2">
    <location>
        <begin position="37"/>
        <end position="55"/>
    </location>
</feature>
<sequence length="1596" mass="182504">MSTITWKSKYKMNYILMLALILMIVIFNAESKVINGSRSRSRNNSAATITTTSNNKKVTESISKKDENYIPIKCPPNKSLLYQFKTTTLIGNSGISKKGSHRGQSGRSETIISGSIILTCPSKSIRNKALSIDPSTTTTTQLNDQQDNKKKNIILVTFNQVTFNQFRGRTSTNKKYRKLDARKDLTSELNKKPFIFTQSQSGHVQNLIFKQSEERYIRSIKKGIIRMLTTETRKRARSQTDGFGGRYHKSYNRNYQIGKLTKNRRTLNIHQKYNQDDFITALPVNKRHLHYEGTHIVNVSIRKNLIRNSLMKIHFTFGPSKIGNEKHYAFKEFEKLTKSSQKDKLPEQDATSELETLFIGKIELKQVKNVKLNLEKEIQETIINLEKNGRSAKLGNEFTFENSFSINKFDKKSMMSLKRREFSSKYFNRLLNGCKQDPSLSRNSNILLAALAKYSKLHPIKSGDILLNELEKGIKQLNKMMINDNNDNNKKSKDNNKKSNDNSNNSKKSKEERLSLKNYLESIQNLVATIKSQRIQNSLVKLSSMHPYLTHNFIYASIVIPYPTEHSFGLLKSLKSKGLKLENSQQQLKDEINNQDVKKNAFMAYADLASRIRSVKIQREIVKEIITRIGESTTLTELTTNFHALNNAGKAVQVEILEVFLKDDRIPDTIKTLIVENLKKRLKDENELDEMVHSILGSTGYSPTLKSSLINAQSEREKHLRRGQSIPHVVSLHRKSKNEEIRTSIRNYLYTVGTDQAGDELAKMLKLSRPNKKQSMKKLYQQSLKKQHASNTLSNLLSEDDMELLDSIHDVEQNVLFRRFFRRLGRAFRRVGSAIRRAARRVGGHLRRLGSRIKNIARKVGRSIGRIAKAVAKGVVKAVNWIKDKILAAINAVKKIVEKIKYYFSAAKFENQKACMQVSVKSDDQLCLYHPGMIEFVRKQGDLSNIKKAKHFSFEKLLGTNAVHMYMGFLVYAGASFECSAEKTGFDFVLLAKANMYAKLFKKELVVIDASAELTKRPDQPINDNVYVKVFQTTFINTNFVPERIRKIIEACFSETKPLIEKRFPKLVDYHYQFSIGPIPVNFNFNVALNMGVELRYGVCVEKLEASASVEPYISLSVTGSANVGIPVAKVGVYLKATITYRIVPRLAFEKCNLCAMLQHKLDGVTFDVGLTAAFMKWKKEWKFFRQQTKGYVKTLFEKCIGAGNYKPSDNDSKKLEFTSQRSPSNDQSSQQQEQPSSDATNSNDQSSQQQQQEQQQPTMEEQQQKAESAAKNPEGYQNNIPELANLKSKVDSPEELQKIAQEKGVGDWAKKTSQYKSMFGPKAERIPLSGGKPPKPSKQSLKRPVTTQKVKAWTSEFLREHVPQEVLEKVGIEKLRHLPDEYFHLKMEDRAKIPNEILTVPPEDLKHFIEHLPNRYNKKTDFNPPKSAFTHVWSTEVLQKRLPKSVMEQVGIEYLRNLPEEILQIRTRVLEKIPISIYKSGNQAIVNWICSNYKHLCSRLVKLIKSDTGKDMTPTSTEPAQQEQQPTTQQPSQQQPTTTPQPVEEQQQQQQPIVRNYTSAPRQRPIQYREDIGSGGGRRRPVRIDLNVNINKKPQ</sequence>
<dbReference type="Proteomes" id="UP000006671">
    <property type="component" value="Unassembled WGS sequence"/>
</dbReference>
<dbReference type="PANTHER" id="PTHR10019">
    <property type="entry name" value="SNF5"/>
    <property type="match status" value="1"/>
</dbReference>
<evidence type="ECO:0000313" key="4">
    <source>
        <dbReference type="EMBL" id="EFC45953.1"/>
    </source>
</evidence>
<proteinExistence type="predicted"/>
<dbReference type="InterPro" id="IPR001747">
    <property type="entry name" value="Vitellogenin_N"/>
</dbReference>
<dbReference type="InParanoid" id="D2VBR3"/>
<feature type="compositionally biased region" description="Low complexity" evidence="2">
    <location>
        <begin position="1514"/>
        <end position="1553"/>
    </location>
</feature>
<accession>D2VBR3</accession>
<gene>
    <name evidence="4" type="ORF">NAEGRDRAFT_79341</name>
</gene>
<dbReference type="EMBL" id="GG738861">
    <property type="protein sequence ID" value="EFC45953.1"/>
    <property type="molecule type" value="Genomic_DNA"/>
</dbReference>
<feature type="region of interest" description="Disordered" evidence="2">
    <location>
        <begin position="1323"/>
        <end position="1347"/>
    </location>
</feature>
<feature type="compositionally biased region" description="Low complexity" evidence="2">
    <location>
        <begin position="1220"/>
        <end position="1238"/>
    </location>
</feature>
<dbReference type="PROSITE" id="PS51211">
    <property type="entry name" value="VITELLOGENIN"/>
    <property type="match status" value="1"/>
</dbReference>
<evidence type="ECO:0000256" key="2">
    <source>
        <dbReference type="SAM" id="MobiDB-lite"/>
    </source>
</evidence>
<evidence type="ECO:0000256" key="1">
    <source>
        <dbReference type="PROSITE-ProRule" id="PRU00557"/>
    </source>
</evidence>
<feature type="domain" description="Vitellogenin" evidence="3">
    <location>
        <begin position="74"/>
        <end position="1116"/>
    </location>
</feature>
<comment type="caution">
    <text evidence="1">Lacks conserved residue(s) required for the propagation of feature annotation.</text>
</comment>
<dbReference type="OrthoDB" id="10258194at2759"/>
<dbReference type="OMA" id="FENQKAC"/>
<dbReference type="SUPFAM" id="SSF56968">
    <property type="entry name" value="Lipovitellin-phosvitin complex, beta-sheet shell regions"/>
    <property type="match status" value="1"/>
</dbReference>
<protein>
    <submittedName>
        <fullName evidence="4">Predicted protein</fullName>
    </submittedName>
</protein>
<organism evidence="5">
    <name type="scientific">Naegleria gruberi</name>
    <name type="common">Amoeba</name>
    <dbReference type="NCBI Taxonomy" id="5762"/>
    <lineage>
        <taxon>Eukaryota</taxon>
        <taxon>Discoba</taxon>
        <taxon>Heterolobosea</taxon>
        <taxon>Tetramitia</taxon>
        <taxon>Eutetramitia</taxon>
        <taxon>Vahlkampfiidae</taxon>
        <taxon>Naegleria</taxon>
    </lineage>
</organism>
<dbReference type="KEGG" id="ngr:NAEGRDRAFT_79341"/>
<feature type="region of interest" description="Disordered" evidence="2">
    <location>
        <begin position="482"/>
        <end position="513"/>
    </location>
</feature>
<feature type="region of interest" description="Disordered" evidence="2">
    <location>
        <begin position="37"/>
        <end position="60"/>
    </location>
</feature>
<feature type="region of interest" description="Disordered" evidence="2">
    <location>
        <begin position="1211"/>
        <end position="1280"/>
    </location>
</feature>
<dbReference type="VEuPathDB" id="AmoebaDB:NAEGRDRAFT_79341"/>
<feature type="compositionally biased region" description="Low complexity" evidence="2">
    <location>
        <begin position="1246"/>
        <end position="1262"/>
    </location>
</feature>
<keyword evidence="5" id="KW-1185">Reference proteome</keyword>
<evidence type="ECO:0000259" key="3">
    <source>
        <dbReference type="PROSITE" id="PS51211"/>
    </source>
</evidence>
<dbReference type="GO" id="GO:0005319">
    <property type="term" value="F:lipid transporter activity"/>
    <property type="evidence" value="ECO:0007669"/>
    <property type="project" value="InterPro"/>
</dbReference>
<name>D2VBR3_NAEGR</name>
<dbReference type="InterPro" id="IPR015819">
    <property type="entry name" value="Lipid_transp_b-sht_shell"/>
</dbReference>